<proteinExistence type="predicted"/>
<sequence length="141" mass="16471">MWKEYLKRFVVVIINPEGSMSRIMNLSRRILIAIVHASRLTAIAIYRRQGFINVLGQVMEGNRRVLIRRERRTRLFPIRLPAFLSSCTVDSVMMFVSSDPESYRYLYIQRPYAFTGLRSASALSVLSPMRAYKRQTESQAY</sequence>
<evidence type="ECO:0000313" key="2">
    <source>
        <dbReference type="Proteomes" id="UP000054477"/>
    </source>
</evidence>
<reference evidence="1 2" key="1">
    <citation type="submission" date="2014-04" db="EMBL/GenBank/DDBJ databases">
        <authorList>
            <consortium name="DOE Joint Genome Institute"/>
            <person name="Kuo A."/>
            <person name="Kohler A."/>
            <person name="Nagy L.G."/>
            <person name="Floudas D."/>
            <person name="Copeland A."/>
            <person name="Barry K.W."/>
            <person name="Cichocki N."/>
            <person name="Veneault-Fourrey C."/>
            <person name="LaButti K."/>
            <person name="Lindquist E.A."/>
            <person name="Lipzen A."/>
            <person name="Lundell T."/>
            <person name="Morin E."/>
            <person name="Murat C."/>
            <person name="Sun H."/>
            <person name="Tunlid A."/>
            <person name="Henrissat B."/>
            <person name="Grigoriev I.V."/>
            <person name="Hibbett D.S."/>
            <person name="Martin F."/>
            <person name="Nordberg H.P."/>
            <person name="Cantor M.N."/>
            <person name="Hua S.X."/>
        </authorList>
    </citation>
    <scope>NUCLEOTIDE SEQUENCE [LARGE SCALE GENOMIC DNA]</scope>
    <source>
        <strain evidence="1 2">LaAM-08-1</strain>
    </source>
</reference>
<dbReference type="Proteomes" id="UP000054477">
    <property type="component" value="Unassembled WGS sequence"/>
</dbReference>
<reference evidence="2" key="2">
    <citation type="submission" date="2015-01" db="EMBL/GenBank/DDBJ databases">
        <title>Evolutionary Origins and Diversification of the Mycorrhizal Mutualists.</title>
        <authorList>
            <consortium name="DOE Joint Genome Institute"/>
            <consortium name="Mycorrhizal Genomics Consortium"/>
            <person name="Kohler A."/>
            <person name="Kuo A."/>
            <person name="Nagy L.G."/>
            <person name="Floudas D."/>
            <person name="Copeland A."/>
            <person name="Barry K.W."/>
            <person name="Cichocki N."/>
            <person name="Veneault-Fourrey C."/>
            <person name="LaButti K."/>
            <person name="Lindquist E.A."/>
            <person name="Lipzen A."/>
            <person name="Lundell T."/>
            <person name="Morin E."/>
            <person name="Murat C."/>
            <person name="Riley R."/>
            <person name="Ohm R."/>
            <person name="Sun H."/>
            <person name="Tunlid A."/>
            <person name="Henrissat B."/>
            <person name="Grigoriev I.V."/>
            <person name="Hibbett D.S."/>
            <person name="Martin F."/>
        </authorList>
    </citation>
    <scope>NUCLEOTIDE SEQUENCE [LARGE SCALE GENOMIC DNA]</scope>
    <source>
        <strain evidence="2">LaAM-08-1</strain>
    </source>
</reference>
<protein>
    <submittedName>
        <fullName evidence="1">Uncharacterized protein</fullName>
    </submittedName>
</protein>
<evidence type="ECO:0000313" key="1">
    <source>
        <dbReference type="EMBL" id="KIJ95485.1"/>
    </source>
</evidence>
<organism evidence="1 2">
    <name type="scientific">Laccaria amethystina LaAM-08-1</name>
    <dbReference type="NCBI Taxonomy" id="1095629"/>
    <lineage>
        <taxon>Eukaryota</taxon>
        <taxon>Fungi</taxon>
        <taxon>Dikarya</taxon>
        <taxon>Basidiomycota</taxon>
        <taxon>Agaricomycotina</taxon>
        <taxon>Agaricomycetes</taxon>
        <taxon>Agaricomycetidae</taxon>
        <taxon>Agaricales</taxon>
        <taxon>Agaricineae</taxon>
        <taxon>Hydnangiaceae</taxon>
        <taxon>Laccaria</taxon>
    </lineage>
</organism>
<gene>
    <name evidence="1" type="ORF">K443DRAFT_325188</name>
</gene>
<keyword evidence="2" id="KW-1185">Reference proteome</keyword>
<dbReference type="EMBL" id="KN838754">
    <property type="protein sequence ID" value="KIJ95485.1"/>
    <property type="molecule type" value="Genomic_DNA"/>
</dbReference>
<dbReference type="HOGENOM" id="CLU_1825587_0_0_1"/>
<name>A0A0C9WTV9_9AGAR</name>
<accession>A0A0C9WTV9</accession>
<dbReference type="AlphaFoldDB" id="A0A0C9WTV9"/>